<accession>A0A0A9BKW4</accession>
<dbReference type="AlphaFoldDB" id="A0A0A9BKW4"/>
<name>A0A0A9BKW4_ARUDO</name>
<evidence type="ECO:0000313" key="1">
    <source>
        <dbReference type="EMBL" id="JAD62803.1"/>
    </source>
</evidence>
<reference evidence="1" key="2">
    <citation type="journal article" date="2015" name="Data Brief">
        <title>Shoot transcriptome of the giant reed, Arundo donax.</title>
        <authorList>
            <person name="Barrero R.A."/>
            <person name="Guerrero F.D."/>
            <person name="Moolhuijzen P."/>
            <person name="Goolsby J.A."/>
            <person name="Tidwell J."/>
            <person name="Bellgard S.E."/>
            <person name="Bellgard M.I."/>
        </authorList>
    </citation>
    <scope>NUCLEOTIDE SEQUENCE</scope>
    <source>
        <tissue evidence="1">Shoot tissue taken approximately 20 cm above the soil surface</tissue>
    </source>
</reference>
<sequence>MDLLKHCRPAFHKSRSSHNSVAFSIFMSVHACYI</sequence>
<dbReference type="EMBL" id="GBRH01235092">
    <property type="protein sequence ID" value="JAD62803.1"/>
    <property type="molecule type" value="Transcribed_RNA"/>
</dbReference>
<protein>
    <submittedName>
        <fullName evidence="1">Uncharacterized protein</fullName>
    </submittedName>
</protein>
<reference evidence="1" key="1">
    <citation type="submission" date="2014-09" db="EMBL/GenBank/DDBJ databases">
        <authorList>
            <person name="Magalhaes I.L.F."/>
            <person name="Oliveira U."/>
            <person name="Santos F.R."/>
            <person name="Vidigal T.H.D.A."/>
            <person name="Brescovit A.D."/>
            <person name="Santos A.J."/>
        </authorList>
    </citation>
    <scope>NUCLEOTIDE SEQUENCE</scope>
    <source>
        <tissue evidence="1">Shoot tissue taken approximately 20 cm above the soil surface</tissue>
    </source>
</reference>
<proteinExistence type="predicted"/>
<organism evidence="1">
    <name type="scientific">Arundo donax</name>
    <name type="common">Giant reed</name>
    <name type="synonym">Donax arundinaceus</name>
    <dbReference type="NCBI Taxonomy" id="35708"/>
    <lineage>
        <taxon>Eukaryota</taxon>
        <taxon>Viridiplantae</taxon>
        <taxon>Streptophyta</taxon>
        <taxon>Embryophyta</taxon>
        <taxon>Tracheophyta</taxon>
        <taxon>Spermatophyta</taxon>
        <taxon>Magnoliopsida</taxon>
        <taxon>Liliopsida</taxon>
        <taxon>Poales</taxon>
        <taxon>Poaceae</taxon>
        <taxon>PACMAD clade</taxon>
        <taxon>Arundinoideae</taxon>
        <taxon>Arundineae</taxon>
        <taxon>Arundo</taxon>
    </lineage>
</organism>